<accession>A0ABW7YGZ1</accession>
<organism evidence="5 6">
    <name type="scientific">Streptomyces cellulosae</name>
    <dbReference type="NCBI Taxonomy" id="1968"/>
    <lineage>
        <taxon>Bacteria</taxon>
        <taxon>Bacillati</taxon>
        <taxon>Actinomycetota</taxon>
        <taxon>Actinomycetes</taxon>
        <taxon>Kitasatosporales</taxon>
        <taxon>Streptomycetaceae</taxon>
        <taxon>Streptomyces</taxon>
    </lineage>
</organism>
<feature type="domain" description="MEDS" evidence="4">
    <location>
        <begin position="37"/>
        <end position="181"/>
    </location>
</feature>
<dbReference type="Pfam" id="PF13581">
    <property type="entry name" value="HATPase_c_2"/>
    <property type="match status" value="1"/>
</dbReference>
<name>A0ABW7YGZ1_STRCE</name>
<evidence type="ECO:0000313" key="5">
    <source>
        <dbReference type="EMBL" id="MFI5681680.1"/>
    </source>
</evidence>
<evidence type="ECO:0000256" key="1">
    <source>
        <dbReference type="ARBA" id="ARBA00022527"/>
    </source>
</evidence>
<dbReference type="InterPro" id="IPR025847">
    <property type="entry name" value="MEDS_domain"/>
</dbReference>
<dbReference type="Pfam" id="PF14417">
    <property type="entry name" value="MEDS"/>
    <property type="match status" value="1"/>
</dbReference>
<dbReference type="PANTHER" id="PTHR35526:SF3">
    <property type="entry name" value="ANTI-SIGMA-F FACTOR RSBW"/>
    <property type="match status" value="1"/>
</dbReference>
<keyword evidence="1" id="KW-0723">Serine/threonine-protein kinase</keyword>
<dbReference type="NCBIfam" id="NF041045">
    <property type="entry name" value="RsbA_anti_sig"/>
    <property type="match status" value="1"/>
</dbReference>
<comment type="caution">
    <text evidence="5">The sequence shown here is derived from an EMBL/GenBank/DDBJ whole genome shotgun (WGS) entry which is preliminary data.</text>
</comment>
<keyword evidence="6" id="KW-1185">Reference proteome</keyword>
<dbReference type="SUPFAM" id="SSF55874">
    <property type="entry name" value="ATPase domain of HSP90 chaperone/DNA topoisomerase II/histidine kinase"/>
    <property type="match status" value="1"/>
</dbReference>
<dbReference type="RefSeq" id="WP_398662548.1">
    <property type="nucleotide sequence ID" value="NZ_JBITDC010000032.1"/>
</dbReference>
<dbReference type="InterPro" id="IPR050267">
    <property type="entry name" value="Anti-sigma-factor_SerPK"/>
</dbReference>
<dbReference type="InterPro" id="IPR036890">
    <property type="entry name" value="HATPase_C_sf"/>
</dbReference>
<feature type="domain" description="Histidine kinase/HSP90-like ATPase" evidence="3">
    <location>
        <begin position="221"/>
        <end position="332"/>
    </location>
</feature>
<sequence length="337" mass="35608">MTAAAEPFESDEPLEPDGTYESDEPRGTVAPLDPFVHPALFYGSEREYLAGTVSFIREGLEAGDPVAVAVPGDNLALIRDALAADAGAVRLLDMREAGRNPGRIIPGVLRAFADAQPAGRRVRIIGEPIWAGRSDTEYPACVQHEALINAAFTGRAVSILCPYDTRRLAPQVIADAYATHPVVIPVGSGPAAGSEAYAPDDVVARYNEPLPLLADVPAFTYDADSLSQARHVATDIAAQLGLTGVRLQDLALVTAELTTNSVVHGGGSGALRVWAEDGYVVCEVRDKGRLADPLAGRLPAPRDQRGGRGLLMVNLVADLVRVHTGADGTTVRCWFAC</sequence>
<dbReference type="Gene3D" id="3.30.565.10">
    <property type="entry name" value="Histidine kinase-like ATPase, C-terminal domain"/>
    <property type="match status" value="1"/>
</dbReference>
<feature type="compositionally biased region" description="Acidic residues" evidence="2">
    <location>
        <begin position="8"/>
        <end position="22"/>
    </location>
</feature>
<proteinExistence type="predicted"/>
<protein>
    <submittedName>
        <fullName evidence="5">Anti-sigma factor RsbA family regulatory protein</fullName>
    </submittedName>
</protein>
<dbReference type="Proteomes" id="UP001612415">
    <property type="component" value="Unassembled WGS sequence"/>
</dbReference>
<dbReference type="InterPro" id="IPR003594">
    <property type="entry name" value="HATPase_dom"/>
</dbReference>
<keyword evidence="1" id="KW-0418">Kinase</keyword>
<keyword evidence="1" id="KW-0808">Transferase</keyword>
<evidence type="ECO:0000256" key="2">
    <source>
        <dbReference type="SAM" id="MobiDB-lite"/>
    </source>
</evidence>
<reference evidence="5 6" key="1">
    <citation type="submission" date="2024-10" db="EMBL/GenBank/DDBJ databases">
        <title>The Natural Products Discovery Center: Release of the First 8490 Sequenced Strains for Exploring Actinobacteria Biosynthetic Diversity.</title>
        <authorList>
            <person name="Kalkreuter E."/>
            <person name="Kautsar S.A."/>
            <person name="Yang D."/>
            <person name="Bader C.D."/>
            <person name="Teijaro C.N."/>
            <person name="Fluegel L."/>
            <person name="Davis C.M."/>
            <person name="Simpson J.R."/>
            <person name="Lauterbach L."/>
            <person name="Steele A.D."/>
            <person name="Gui C."/>
            <person name="Meng S."/>
            <person name="Li G."/>
            <person name="Viehrig K."/>
            <person name="Ye F."/>
            <person name="Su P."/>
            <person name="Kiefer A.F."/>
            <person name="Nichols A."/>
            <person name="Cepeda A.J."/>
            <person name="Yan W."/>
            <person name="Fan B."/>
            <person name="Jiang Y."/>
            <person name="Adhikari A."/>
            <person name="Zheng C.-J."/>
            <person name="Schuster L."/>
            <person name="Cowan T.M."/>
            <person name="Smanski M.J."/>
            <person name="Chevrette M.G."/>
            <person name="De Carvalho L.P.S."/>
            <person name="Shen B."/>
        </authorList>
    </citation>
    <scope>NUCLEOTIDE SEQUENCE [LARGE SCALE GENOMIC DNA]</scope>
    <source>
        <strain evidence="5 6">NPDC051599</strain>
    </source>
</reference>
<dbReference type="EMBL" id="JBITDC010000032">
    <property type="protein sequence ID" value="MFI5681680.1"/>
    <property type="molecule type" value="Genomic_DNA"/>
</dbReference>
<dbReference type="CDD" id="cd16936">
    <property type="entry name" value="HATPase_RsbW-like"/>
    <property type="match status" value="1"/>
</dbReference>
<evidence type="ECO:0000259" key="3">
    <source>
        <dbReference type="Pfam" id="PF13581"/>
    </source>
</evidence>
<dbReference type="InterPro" id="IPR047718">
    <property type="entry name" value="RsbA-like_anti_sig"/>
</dbReference>
<evidence type="ECO:0000259" key="4">
    <source>
        <dbReference type="Pfam" id="PF14417"/>
    </source>
</evidence>
<gene>
    <name evidence="5" type="ORF">ACIA8P_45090</name>
</gene>
<feature type="region of interest" description="Disordered" evidence="2">
    <location>
        <begin position="1"/>
        <end position="29"/>
    </location>
</feature>
<evidence type="ECO:0000313" key="6">
    <source>
        <dbReference type="Proteomes" id="UP001612415"/>
    </source>
</evidence>
<dbReference type="PANTHER" id="PTHR35526">
    <property type="entry name" value="ANTI-SIGMA-F FACTOR RSBW-RELATED"/>
    <property type="match status" value="1"/>
</dbReference>